<evidence type="ECO:0000256" key="1">
    <source>
        <dbReference type="ARBA" id="ARBA00000085"/>
    </source>
</evidence>
<proteinExistence type="predicted"/>
<dbReference type="SUPFAM" id="SSF55874">
    <property type="entry name" value="ATPase domain of HSP90 chaperone/DNA topoisomerase II/histidine kinase"/>
    <property type="match status" value="1"/>
</dbReference>
<dbReference type="Gene3D" id="1.10.287.130">
    <property type="match status" value="1"/>
</dbReference>
<dbReference type="SMART" id="SM00304">
    <property type="entry name" value="HAMP"/>
    <property type="match status" value="1"/>
</dbReference>
<keyword evidence="4" id="KW-1003">Cell membrane</keyword>
<keyword evidence="9" id="KW-0067">ATP-binding</keyword>
<feature type="domain" description="Histidine kinase" evidence="13">
    <location>
        <begin position="243"/>
        <end position="457"/>
    </location>
</feature>
<keyword evidence="8 15" id="KW-0418">Kinase</keyword>
<feature type="domain" description="HAMP" evidence="14">
    <location>
        <begin position="183"/>
        <end position="235"/>
    </location>
</feature>
<keyword evidence="12" id="KW-1133">Transmembrane helix</keyword>
<dbReference type="GO" id="GO:0016301">
    <property type="term" value="F:kinase activity"/>
    <property type="evidence" value="ECO:0007669"/>
    <property type="project" value="UniProtKB-KW"/>
</dbReference>
<evidence type="ECO:0000259" key="13">
    <source>
        <dbReference type="PROSITE" id="PS50109"/>
    </source>
</evidence>
<dbReference type="Pfam" id="PF00672">
    <property type="entry name" value="HAMP"/>
    <property type="match status" value="1"/>
</dbReference>
<dbReference type="EC" id="2.7.13.3" evidence="3"/>
<keyword evidence="6" id="KW-0808">Transferase</keyword>
<dbReference type="RefSeq" id="WP_307394302.1">
    <property type="nucleotide sequence ID" value="NZ_BAAADK010000048.1"/>
</dbReference>
<evidence type="ECO:0000313" key="15">
    <source>
        <dbReference type="EMBL" id="MDQ0166252.1"/>
    </source>
</evidence>
<dbReference type="SMART" id="SM00387">
    <property type="entry name" value="HATPase_c"/>
    <property type="match status" value="1"/>
</dbReference>
<evidence type="ECO:0000256" key="11">
    <source>
        <dbReference type="ARBA" id="ARBA00023136"/>
    </source>
</evidence>
<dbReference type="SUPFAM" id="SSF158472">
    <property type="entry name" value="HAMP domain-like"/>
    <property type="match status" value="1"/>
</dbReference>
<gene>
    <name evidence="15" type="ORF">J2S11_002153</name>
</gene>
<dbReference type="SMART" id="SM00388">
    <property type="entry name" value="HisKA"/>
    <property type="match status" value="1"/>
</dbReference>
<keyword evidence="11 12" id="KW-0472">Membrane</keyword>
<evidence type="ECO:0000256" key="8">
    <source>
        <dbReference type="ARBA" id="ARBA00022777"/>
    </source>
</evidence>
<keyword evidence="5" id="KW-0597">Phosphoprotein</keyword>
<protein>
    <recommendedName>
        <fullName evidence="3">histidine kinase</fullName>
        <ecNumber evidence="3">2.7.13.3</ecNumber>
    </recommendedName>
</protein>
<dbReference type="Pfam" id="PF00512">
    <property type="entry name" value="HisKA"/>
    <property type="match status" value="1"/>
</dbReference>
<comment type="caution">
    <text evidence="15">The sequence shown here is derived from an EMBL/GenBank/DDBJ whole genome shotgun (WGS) entry which is preliminary data.</text>
</comment>
<dbReference type="CDD" id="cd06225">
    <property type="entry name" value="HAMP"/>
    <property type="match status" value="1"/>
</dbReference>
<organism evidence="15 16">
    <name type="scientific">Caldalkalibacillus horti</name>
    <dbReference type="NCBI Taxonomy" id="77523"/>
    <lineage>
        <taxon>Bacteria</taxon>
        <taxon>Bacillati</taxon>
        <taxon>Bacillota</taxon>
        <taxon>Bacilli</taxon>
        <taxon>Bacillales</taxon>
        <taxon>Bacillaceae</taxon>
        <taxon>Caldalkalibacillus</taxon>
    </lineage>
</organism>
<evidence type="ECO:0000256" key="12">
    <source>
        <dbReference type="SAM" id="Phobius"/>
    </source>
</evidence>
<dbReference type="PROSITE" id="PS50885">
    <property type="entry name" value="HAMP"/>
    <property type="match status" value="1"/>
</dbReference>
<dbReference type="InterPro" id="IPR050351">
    <property type="entry name" value="BphY/WalK/GraS-like"/>
</dbReference>
<dbReference type="Proteomes" id="UP001235840">
    <property type="component" value="Unassembled WGS sequence"/>
</dbReference>
<evidence type="ECO:0000256" key="7">
    <source>
        <dbReference type="ARBA" id="ARBA00022741"/>
    </source>
</evidence>
<comment type="catalytic activity">
    <reaction evidence="1">
        <text>ATP + protein L-histidine = ADP + protein N-phospho-L-histidine.</text>
        <dbReference type="EC" id="2.7.13.3"/>
    </reaction>
</comment>
<dbReference type="PROSITE" id="PS50109">
    <property type="entry name" value="HIS_KIN"/>
    <property type="match status" value="1"/>
</dbReference>
<comment type="subcellular location">
    <subcellularLocation>
        <location evidence="2">Cell membrane</location>
        <topology evidence="2">Multi-pass membrane protein</topology>
    </subcellularLocation>
</comment>
<evidence type="ECO:0000256" key="10">
    <source>
        <dbReference type="ARBA" id="ARBA00023012"/>
    </source>
</evidence>
<dbReference type="PRINTS" id="PR00344">
    <property type="entry name" value="BCTRLSENSOR"/>
</dbReference>
<dbReference type="PANTHER" id="PTHR45453:SF1">
    <property type="entry name" value="PHOSPHATE REGULON SENSOR PROTEIN PHOR"/>
    <property type="match status" value="1"/>
</dbReference>
<evidence type="ECO:0000256" key="4">
    <source>
        <dbReference type="ARBA" id="ARBA00022475"/>
    </source>
</evidence>
<dbReference type="InterPro" id="IPR036890">
    <property type="entry name" value="HATPase_C_sf"/>
</dbReference>
<name>A0ABT9VZ25_9BACI</name>
<feature type="transmembrane region" description="Helical" evidence="12">
    <location>
        <begin position="6"/>
        <end position="30"/>
    </location>
</feature>
<dbReference type="InterPro" id="IPR003661">
    <property type="entry name" value="HisK_dim/P_dom"/>
</dbReference>
<dbReference type="Gene3D" id="3.30.565.10">
    <property type="entry name" value="Histidine kinase-like ATPase, C-terminal domain"/>
    <property type="match status" value="1"/>
</dbReference>
<dbReference type="InterPro" id="IPR003594">
    <property type="entry name" value="HATPase_dom"/>
</dbReference>
<dbReference type="Pfam" id="PF02518">
    <property type="entry name" value="HATPase_c"/>
    <property type="match status" value="1"/>
</dbReference>
<evidence type="ECO:0000256" key="3">
    <source>
        <dbReference type="ARBA" id="ARBA00012438"/>
    </source>
</evidence>
<evidence type="ECO:0000259" key="14">
    <source>
        <dbReference type="PROSITE" id="PS50885"/>
    </source>
</evidence>
<evidence type="ECO:0000256" key="9">
    <source>
        <dbReference type="ARBA" id="ARBA00022840"/>
    </source>
</evidence>
<feature type="transmembrane region" description="Helical" evidence="12">
    <location>
        <begin position="163"/>
        <end position="185"/>
    </location>
</feature>
<evidence type="ECO:0000256" key="6">
    <source>
        <dbReference type="ARBA" id="ARBA00022679"/>
    </source>
</evidence>
<dbReference type="InterPro" id="IPR003660">
    <property type="entry name" value="HAMP_dom"/>
</dbReference>
<dbReference type="PANTHER" id="PTHR45453">
    <property type="entry name" value="PHOSPHATE REGULON SENSOR PROTEIN PHOR"/>
    <property type="match status" value="1"/>
</dbReference>
<keyword evidence="7" id="KW-0547">Nucleotide-binding</keyword>
<keyword evidence="10" id="KW-0902">Two-component regulatory system</keyword>
<evidence type="ECO:0000256" key="5">
    <source>
        <dbReference type="ARBA" id="ARBA00022553"/>
    </source>
</evidence>
<evidence type="ECO:0000313" key="16">
    <source>
        <dbReference type="Proteomes" id="UP001235840"/>
    </source>
</evidence>
<sequence>MKLHYRLWIVFSLFWIAGMIVLYSLIIQLFEERTLEYSSQLSRSEGHTILDRVIGLYPNFSERAEGYLDYYSSTFGVRLFLLNEEKRVLYDSFGELPENQPLSLEVLGQEAPTVYYMETDSFGYVQYTLLPLEHRTLSGTNYLVMVKDANAVQQDVASFRLRVLMYLGFAAVAGFFLFYIVASWFTRPIRQIMQHLKRITPQKREFTMTYDGHNEIGELVQEIRQMVKELDQYELRQRRFISASSHELKTPLATLQLIVENLPQIRNQALLHQEYLEDMQTQIEKMKQTIQGMLDVYRMAEKKLEIEKISIDQIEQHSKKSFQHLAESKQIHLSFEGAPSLGVPADRVLFFQGLDNLISNALHYSPKQSEIKVKVEKEGEYTVCSVTDQGYGIDEEDIPYLYEPFYRSRRASTWNPFGSGLGMAIVKQMMDLHQGTVRLQSQVGQGTTVELRFGNKTVTQRT</sequence>
<dbReference type="InterPro" id="IPR004358">
    <property type="entry name" value="Sig_transdc_His_kin-like_C"/>
</dbReference>
<dbReference type="Gene3D" id="6.10.340.10">
    <property type="match status" value="1"/>
</dbReference>
<dbReference type="CDD" id="cd00082">
    <property type="entry name" value="HisKA"/>
    <property type="match status" value="1"/>
</dbReference>
<accession>A0ABT9VZ25</accession>
<evidence type="ECO:0000256" key="2">
    <source>
        <dbReference type="ARBA" id="ARBA00004651"/>
    </source>
</evidence>
<dbReference type="InterPro" id="IPR036097">
    <property type="entry name" value="HisK_dim/P_sf"/>
</dbReference>
<keyword evidence="12" id="KW-0812">Transmembrane</keyword>
<reference evidence="15 16" key="1">
    <citation type="submission" date="2023-07" db="EMBL/GenBank/DDBJ databases">
        <title>Genomic Encyclopedia of Type Strains, Phase IV (KMG-IV): sequencing the most valuable type-strain genomes for metagenomic binning, comparative biology and taxonomic classification.</title>
        <authorList>
            <person name="Goeker M."/>
        </authorList>
    </citation>
    <scope>NUCLEOTIDE SEQUENCE [LARGE SCALE GENOMIC DNA]</scope>
    <source>
        <strain evidence="15 16">DSM 12751</strain>
    </source>
</reference>
<keyword evidence="16" id="KW-1185">Reference proteome</keyword>
<dbReference type="SUPFAM" id="SSF47384">
    <property type="entry name" value="Homodimeric domain of signal transducing histidine kinase"/>
    <property type="match status" value="1"/>
</dbReference>
<dbReference type="CDD" id="cd00075">
    <property type="entry name" value="HATPase"/>
    <property type="match status" value="1"/>
</dbReference>
<dbReference type="EMBL" id="JAUSTY010000007">
    <property type="protein sequence ID" value="MDQ0166252.1"/>
    <property type="molecule type" value="Genomic_DNA"/>
</dbReference>
<dbReference type="InterPro" id="IPR005467">
    <property type="entry name" value="His_kinase_dom"/>
</dbReference>